<evidence type="ECO:0000313" key="2">
    <source>
        <dbReference type="Proteomes" id="UP000799772"/>
    </source>
</evidence>
<proteinExistence type="predicted"/>
<comment type="caution">
    <text evidence="1">The sequence shown here is derived from an EMBL/GenBank/DDBJ whole genome shotgun (WGS) entry which is preliminary data.</text>
</comment>
<dbReference type="EMBL" id="ML978126">
    <property type="protein sequence ID" value="KAF2099087.1"/>
    <property type="molecule type" value="Genomic_DNA"/>
</dbReference>
<name>A0A9P4M977_9PEZI</name>
<accession>A0A9P4M977</accession>
<evidence type="ECO:0000313" key="1">
    <source>
        <dbReference type="EMBL" id="KAF2099087.1"/>
    </source>
</evidence>
<dbReference type="AlphaFoldDB" id="A0A9P4M977"/>
<dbReference type="Proteomes" id="UP000799772">
    <property type="component" value="Unassembled WGS sequence"/>
</dbReference>
<organism evidence="1 2">
    <name type="scientific">Rhizodiscina lignyota</name>
    <dbReference type="NCBI Taxonomy" id="1504668"/>
    <lineage>
        <taxon>Eukaryota</taxon>
        <taxon>Fungi</taxon>
        <taxon>Dikarya</taxon>
        <taxon>Ascomycota</taxon>
        <taxon>Pezizomycotina</taxon>
        <taxon>Dothideomycetes</taxon>
        <taxon>Pleosporomycetidae</taxon>
        <taxon>Aulographales</taxon>
        <taxon>Rhizodiscinaceae</taxon>
        <taxon>Rhizodiscina</taxon>
    </lineage>
</organism>
<sequence>MNTMENVRAGVAKMFGGFAKDVQALVDAAYGDPEGQARSVTIHPMPAIAGAVVSLAMIWDGSAEDLTELFFEIKSLAPQSDKVYDAWVEEEPSSCLWLLMGDDIWQSTRRDRLPSKKHICGNEEGEGVSTRLLSVLVALEQHSSNSNMLCKTRKR</sequence>
<protein>
    <submittedName>
        <fullName evidence="1">Uncharacterized protein</fullName>
    </submittedName>
</protein>
<reference evidence="1" key="1">
    <citation type="journal article" date="2020" name="Stud. Mycol.">
        <title>101 Dothideomycetes genomes: a test case for predicting lifestyles and emergence of pathogens.</title>
        <authorList>
            <person name="Haridas S."/>
            <person name="Albert R."/>
            <person name="Binder M."/>
            <person name="Bloem J."/>
            <person name="Labutti K."/>
            <person name="Salamov A."/>
            <person name="Andreopoulos B."/>
            <person name="Baker S."/>
            <person name="Barry K."/>
            <person name="Bills G."/>
            <person name="Bluhm B."/>
            <person name="Cannon C."/>
            <person name="Castanera R."/>
            <person name="Culley D."/>
            <person name="Daum C."/>
            <person name="Ezra D."/>
            <person name="Gonzalez J."/>
            <person name="Henrissat B."/>
            <person name="Kuo A."/>
            <person name="Liang C."/>
            <person name="Lipzen A."/>
            <person name="Lutzoni F."/>
            <person name="Magnuson J."/>
            <person name="Mondo S."/>
            <person name="Nolan M."/>
            <person name="Ohm R."/>
            <person name="Pangilinan J."/>
            <person name="Park H.-J."/>
            <person name="Ramirez L."/>
            <person name="Alfaro M."/>
            <person name="Sun H."/>
            <person name="Tritt A."/>
            <person name="Yoshinaga Y."/>
            <person name="Zwiers L.-H."/>
            <person name="Turgeon B."/>
            <person name="Goodwin S."/>
            <person name="Spatafora J."/>
            <person name="Crous P."/>
            <person name="Grigoriev I."/>
        </authorList>
    </citation>
    <scope>NUCLEOTIDE SEQUENCE</scope>
    <source>
        <strain evidence="1">CBS 133067</strain>
    </source>
</reference>
<gene>
    <name evidence="1" type="ORF">NA57DRAFT_56713</name>
</gene>
<keyword evidence="2" id="KW-1185">Reference proteome</keyword>